<accession>A0AA38GPP2</accession>
<sequence>MACIRPGYGKKRPDTSADVSGRIRPVFAISLSYLQEYHIRSCTIYELYPYQGSRADISSVRNMNNFKQAVKRLEEVALSARGMERVQALGRWLVALKEIEKDSNSGVYVGDTNNEQSQMSDDGRASPRKATLVFFYDSDNGAEPMNFRDVFLHSQALENIAISMILEAPSDDVVPLLLELFELAIDGSKKSLLNADLGSICNFGVREWWLSSIKEIGTLFLLKIAYCILSLIIHCFSRANLKIISFKLFDTPSVTHVKMQHPWLDTHFTIFYWCTHQRLHDWNFKNSMQHCSYIKLHSMHMKTKVNFKFLTQITLNAHEQKQPSTTKQSIVYHKKCSTAVVISYVLAHNSKHTSSDEKFIKNMVSSSAIKEGLGIPQGILQWYQSSCSSSLCGLNMVVWKDLNVGFMKEMFTNMVKQQEATNLYLSQLTQNVNQNRSRDNTEHGENNDKGRPIEVFDEDFCWRKYQSLSKGFKDNMPFPDS</sequence>
<reference evidence="2 3" key="1">
    <citation type="journal article" date="2021" name="Nat. Plants">
        <title>The Taxus genome provides insights into paclitaxel biosynthesis.</title>
        <authorList>
            <person name="Xiong X."/>
            <person name="Gou J."/>
            <person name="Liao Q."/>
            <person name="Li Y."/>
            <person name="Zhou Q."/>
            <person name="Bi G."/>
            <person name="Li C."/>
            <person name="Du R."/>
            <person name="Wang X."/>
            <person name="Sun T."/>
            <person name="Guo L."/>
            <person name="Liang H."/>
            <person name="Lu P."/>
            <person name="Wu Y."/>
            <person name="Zhang Z."/>
            <person name="Ro D.K."/>
            <person name="Shang Y."/>
            <person name="Huang S."/>
            <person name="Yan J."/>
        </authorList>
    </citation>
    <scope>NUCLEOTIDE SEQUENCE [LARGE SCALE GENOMIC DNA]</scope>
    <source>
        <strain evidence="2">Ta-2019</strain>
    </source>
</reference>
<dbReference type="AlphaFoldDB" id="A0AA38GPP2"/>
<feature type="region of interest" description="Disordered" evidence="1">
    <location>
        <begin position="432"/>
        <end position="452"/>
    </location>
</feature>
<dbReference type="PANTHER" id="PTHR34121">
    <property type="entry name" value="MYOSIN-11"/>
    <property type="match status" value="1"/>
</dbReference>
<evidence type="ECO:0000313" key="3">
    <source>
        <dbReference type="Proteomes" id="UP000824469"/>
    </source>
</evidence>
<keyword evidence="3" id="KW-1185">Reference proteome</keyword>
<name>A0AA38GPP2_TAXCH</name>
<dbReference type="PANTHER" id="PTHR34121:SF1">
    <property type="entry name" value="FILAMIN-A-INTERACTING PROTEIN 1"/>
    <property type="match status" value="1"/>
</dbReference>
<feature type="compositionally biased region" description="Basic and acidic residues" evidence="1">
    <location>
        <begin position="436"/>
        <end position="452"/>
    </location>
</feature>
<dbReference type="EMBL" id="JAHRHJ020000002">
    <property type="protein sequence ID" value="KAH9326381.1"/>
    <property type="molecule type" value="Genomic_DNA"/>
</dbReference>
<proteinExistence type="predicted"/>
<dbReference type="Proteomes" id="UP000824469">
    <property type="component" value="Unassembled WGS sequence"/>
</dbReference>
<protein>
    <submittedName>
        <fullName evidence="2">Uncharacterized protein</fullName>
    </submittedName>
</protein>
<evidence type="ECO:0000313" key="2">
    <source>
        <dbReference type="EMBL" id="KAH9326381.1"/>
    </source>
</evidence>
<organism evidence="2 3">
    <name type="scientific">Taxus chinensis</name>
    <name type="common">Chinese yew</name>
    <name type="synonym">Taxus wallichiana var. chinensis</name>
    <dbReference type="NCBI Taxonomy" id="29808"/>
    <lineage>
        <taxon>Eukaryota</taxon>
        <taxon>Viridiplantae</taxon>
        <taxon>Streptophyta</taxon>
        <taxon>Embryophyta</taxon>
        <taxon>Tracheophyta</taxon>
        <taxon>Spermatophyta</taxon>
        <taxon>Pinopsida</taxon>
        <taxon>Pinidae</taxon>
        <taxon>Conifers II</taxon>
        <taxon>Cupressales</taxon>
        <taxon>Taxaceae</taxon>
        <taxon>Taxus</taxon>
    </lineage>
</organism>
<gene>
    <name evidence="2" type="ORF">KI387_006559</name>
</gene>
<evidence type="ECO:0000256" key="1">
    <source>
        <dbReference type="SAM" id="MobiDB-lite"/>
    </source>
</evidence>
<comment type="caution">
    <text evidence="2">The sequence shown here is derived from an EMBL/GenBank/DDBJ whole genome shotgun (WGS) entry which is preliminary data.</text>
</comment>